<evidence type="ECO:0008006" key="3">
    <source>
        <dbReference type="Google" id="ProtNLM"/>
    </source>
</evidence>
<dbReference type="EMBL" id="AODH01000012">
    <property type="protein sequence ID" value="EUJ41344.1"/>
    <property type="molecule type" value="Genomic_DNA"/>
</dbReference>
<dbReference type="OrthoDB" id="9992518at2"/>
<dbReference type="STRING" id="1265861.BCAMP_03510"/>
<accession>W7CP30</accession>
<organism evidence="1 2">
    <name type="scientific">Brochothrix campestris FSL F6-1037</name>
    <dbReference type="NCBI Taxonomy" id="1265861"/>
    <lineage>
        <taxon>Bacteria</taxon>
        <taxon>Bacillati</taxon>
        <taxon>Bacillota</taxon>
        <taxon>Bacilli</taxon>
        <taxon>Bacillales</taxon>
        <taxon>Listeriaceae</taxon>
        <taxon>Brochothrix</taxon>
    </lineage>
</organism>
<proteinExistence type="predicted"/>
<keyword evidence="2" id="KW-1185">Reference proteome</keyword>
<sequence length="110" mass="12436">MKKQTVKKRQLLAININAYIEKMQITPQTFVKNVGLQMTTFLNLISGASLSHQTYVDCIAKVAKYVGITTDAVLKQFSEWPAEKGYNYQQAEQLSLLLALEKQAQVQTHC</sequence>
<evidence type="ECO:0000313" key="1">
    <source>
        <dbReference type="EMBL" id="EUJ41344.1"/>
    </source>
</evidence>
<evidence type="ECO:0000313" key="2">
    <source>
        <dbReference type="Proteomes" id="UP000019243"/>
    </source>
</evidence>
<dbReference type="RefSeq" id="WP_035313604.1">
    <property type="nucleotide sequence ID" value="NZ_AODH01000012.1"/>
</dbReference>
<gene>
    <name evidence="1" type="ORF">BCAMP_03510</name>
</gene>
<dbReference type="AlphaFoldDB" id="W7CP30"/>
<comment type="caution">
    <text evidence="1">The sequence shown here is derived from an EMBL/GenBank/DDBJ whole genome shotgun (WGS) entry which is preliminary data.</text>
</comment>
<dbReference type="Proteomes" id="UP000019243">
    <property type="component" value="Unassembled WGS sequence"/>
</dbReference>
<name>W7CP30_9LIST</name>
<reference evidence="1 2" key="1">
    <citation type="submission" date="2012-12" db="EMBL/GenBank/DDBJ databases">
        <title>Novel taxa of Listeriaceae from agricultural environments in the United States.</title>
        <authorList>
            <person name="den Bakker H.C."/>
            <person name="Allred A."/>
            <person name="Warchocki S."/>
            <person name="Wright E.M."/>
            <person name="Burrell A."/>
            <person name="Nightingale K.K."/>
            <person name="Kephart D."/>
            <person name="Wiedmann M."/>
        </authorList>
    </citation>
    <scope>NUCLEOTIDE SEQUENCE [LARGE SCALE GENOMIC DNA]</scope>
    <source>
        <strain evidence="1 2">FSL F6-1037</strain>
    </source>
</reference>
<protein>
    <recommendedName>
        <fullName evidence="3">HTH cro/C1-type domain-containing protein</fullName>
    </recommendedName>
</protein>